<keyword evidence="5 7" id="KW-1133">Transmembrane helix</keyword>
<feature type="transmembrane region" description="Helical" evidence="7">
    <location>
        <begin position="295"/>
        <end position="321"/>
    </location>
</feature>
<evidence type="ECO:0000256" key="3">
    <source>
        <dbReference type="ARBA" id="ARBA00022475"/>
    </source>
</evidence>
<keyword evidence="4 7" id="KW-0812">Transmembrane</keyword>
<evidence type="ECO:0000259" key="8">
    <source>
        <dbReference type="PROSITE" id="PS50928"/>
    </source>
</evidence>
<dbReference type="Proteomes" id="UP000059574">
    <property type="component" value="Chromosome"/>
</dbReference>
<accession>A0A0S2M2Z4</accession>
<evidence type="ECO:0000313" key="9">
    <source>
        <dbReference type="EMBL" id="ALO67948.1"/>
    </source>
</evidence>
<dbReference type="PANTHER" id="PTHR30465">
    <property type="entry name" value="INNER MEMBRANE ABC TRANSPORTER"/>
    <property type="match status" value="1"/>
</dbReference>
<dbReference type="EMBL" id="CP013200">
    <property type="protein sequence ID" value="ALO67948.1"/>
    <property type="molecule type" value="Genomic_DNA"/>
</dbReference>
<name>A0A0S2M2Z4_9MICC</name>
<dbReference type="OrthoDB" id="147639at2"/>
<evidence type="ECO:0000256" key="4">
    <source>
        <dbReference type="ARBA" id="ARBA00022692"/>
    </source>
</evidence>
<dbReference type="Gene3D" id="1.10.3720.10">
    <property type="entry name" value="MetI-like"/>
    <property type="match status" value="1"/>
</dbReference>
<dbReference type="AlphaFoldDB" id="A0A0S2M2Z4"/>
<comment type="similarity">
    <text evidence="7">Belongs to the binding-protein-dependent transport system permease family.</text>
</comment>
<reference evidence="10" key="1">
    <citation type="submission" date="2015-11" db="EMBL/GenBank/DDBJ databases">
        <authorList>
            <person name="Kumar R."/>
            <person name="Singh D."/>
            <person name="Swarnkar M.K."/>
            <person name="Singh A.K."/>
            <person name="Kumar S."/>
        </authorList>
    </citation>
    <scope>NUCLEOTIDE SEQUENCE [LARGE SCALE GENOMIC DNA]</scope>
    <source>
        <strain evidence="10">ERGS4:06</strain>
    </source>
</reference>
<feature type="transmembrane region" description="Helical" evidence="7">
    <location>
        <begin position="256"/>
        <end position="275"/>
    </location>
</feature>
<dbReference type="Pfam" id="PF00528">
    <property type="entry name" value="BPD_transp_1"/>
    <property type="match status" value="1"/>
</dbReference>
<protein>
    <submittedName>
        <fullName evidence="9">Peptide ABC transporter permease</fullName>
    </submittedName>
</protein>
<dbReference type="RefSeq" id="WP_062291810.1">
    <property type="nucleotide sequence ID" value="NZ_CP013200.1"/>
</dbReference>
<evidence type="ECO:0000313" key="10">
    <source>
        <dbReference type="Proteomes" id="UP000059574"/>
    </source>
</evidence>
<organism evidence="9 10">
    <name type="scientific">Arthrobacter alpinus</name>
    <dbReference type="NCBI Taxonomy" id="656366"/>
    <lineage>
        <taxon>Bacteria</taxon>
        <taxon>Bacillati</taxon>
        <taxon>Actinomycetota</taxon>
        <taxon>Actinomycetes</taxon>
        <taxon>Micrococcales</taxon>
        <taxon>Micrococcaceae</taxon>
        <taxon>Arthrobacter</taxon>
    </lineage>
</organism>
<feature type="transmembrane region" description="Helical" evidence="7">
    <location>
        <begin position="192"/>
        <end position="210"/>
    </location>
</feature>
<dbReference type="InterPro" id="IPR035906">
    <property type="entry name" value="MetI-like_sf"/>
</dbReference>
<evidence type="ECO:0000256" key="2">
    <source>
        <dbReference type="ARBA" id="ARBA00022448"/>
    </source>
</evidence>
<evidence type="ECO:0000256" key="7">
    <source>
        <dbReference type="RuleBase" id="RU363032"/>
    </source>
</evidence>
<keyword evidence="3" id="KW-1003">Cell membrane</keyword>
<dbReference type="PANTHER" id="PTHR30465:SF0">
    <property type="entry name" value="OLIGOPEPTIDE TRANSPORT SYSTEM PERMEASE PROTEIN APPB"/>
    <property type="match status" value="1"/>
</dbReference>
<keyword evidence="2 7" id="KW-0813">Transport</keyword>
<gene>
    <name evidence="9" type="ORF">AS189_17465</name>
</gene>
<sequence length="327" mass="35301">MIGFIAKRFINYAILSAIATLSAYVLASLILNPASRYLGRNPRPSDETIKAILDGLGVNPNTPVIERLWAWIVNLVTHGSLGDTIHNTSVISEMTARAGTSLRLLILGTIIAALIGVFLGVWGAVRQYKLSDQVISYGSFTILAMPSFVIGILLMIAATSLNNVLGIQLINFTGEYTAGLEGSWWVHTWDRAAHLLLPTISLALMGAAGYSRYQRSAMLDVLSADYIRTARSKGRTRGSALVRHGVRVALIPMSTYFAYSFATVLAGAAVTELVFSWHGMGEMLVQSIQQSDINAFTGAILFNAILILIAGTLADVVYAALDPRVRV</sequence>
<dbReference type="SUPFAM" id="SSF161098">
    <property type="entry name" value="MetI-like"/>
    <property type="match status" value="1"/>
</dbReference>
<feature type="transmembrane region" description="Helical" evidence="7">
    <location>
        <begin position="12"/>
        <end position="31"/>
    </location>
</feature>
<feature type="transmembrane region" description="Helical" evidence="7">
    <location>
        <begin position="104"/>
        <end position="125"/>
    </location>
</feature>
<feature type="domain" description="ABC transmembrane type-1" evidence="8">
    <location>
        <begin position="98"/>
        <end position="318"/>
    </location>
</feature>
<dbReference type="InterPro" id="IPR000515">
    <property type="entry name" value="MetI-like"/>
</dbReference>
<feature type="transmembrane region" description="Helical" evidence="7">
    <location>
        <begin position="137"/>
        <end position="158"/>
    </location>
</feature>
<evidence type="ECO:0000256" key="6">
    <source>
        <dbReference type="ARBA" id="ARBA00023136"/>
    </source>
</evidence>
<dbReference type="GO" id="GO:0055085">
    <property type="term" value="P:transmembrane transport"/>
    <property type="evidence" value="ECO:0007669"/>
    <property type="project" value="InterPro"/>
</dbReference>
<evidence type="ECO:0000256" key="1">
    <source>
        <dbReference type="ARBA" id="ARBA00004651"/>
    </source>
</evidence>
<evidence type="ECO:0000256" key="5">
    <source>
        <dbReference type="ARBA" id="ARBA00022989"/>
    </source>
</evidence>
<comment type="subcellular location">
    <subcellularLocation>
        <location evidence="1 7">Cell membrane</location>
        <topology evidence="1 7">Multi-pass membrane protein</topology>
    </subcellularLocation>
</comment>
<reference evidence="9 10" key="2">
    <citation type="journal article" date="2016" name="J. Biotechnol.">
        <title>Complete genome sequence of Arthrobacter alpinus ERGS4:06, a yellow pigmented bacterium tolerant to cold and radiations isolated from Sikkim Himalaya.</title>
        <authorList>
            <person name="Kumar R."/>
            <person name="Singh D."/>
            <person name="Swarnkar M.K."/>
            <person name="Singh A.K."/>
            <person name="Kumar S."/>
        </authorList>
    </citation>
    <scope>NUCLEOTIDE SEQUENCE [LARGE SCALE GENOMIC DNA]</scope>
    <source>
        <strain evidence="9 10">ERGS4:06</strain>
    </source>
</reference>
<dbReference type="GO" id="GO:0005886">
    <property type="term" value="C:plasma membrane"/>
    <property type="evidence" value="ECO:0007669"/>
    <property type="project" value="UniProtKB-SubCell"/>
</dbReference>
<proteinExistence type="inferred from homology"/>
<dbReference type="CDD" id="cd06261">
    <property type="entry name" value="TM_PBP2"/>
    <property type="match status" value="1"/>
</dbReference>
<keyword evidence="6 7" id="KW-0472">Membrane</keyword>
<dbReference type="PROSITE" id="PS50928">
    <property type="entry name" value="ABC_TM1"/>
    <property type="match status" value="1"/>
</dbReference>